<name>A0A5B9DBZ6_9ARCH</name>
<gene>
    <name evidence="1" type="ORF">DSAG12_02639</name>
</gene>
<sequence length="70" mass="7816">MLRIRNLGTGEDLSEFGAYQKLENFNQDTIRQRNAPLGQTIGMEILTSKSGTESTDGMSRLFGDFLSLPF</sequence>
<proteinExistence type="predicted"/>
<organism evidence="1 2">
    <name type="scientific">Promethearchaeum syntrophicum</name>
    <dbReference type="NCBI Taxonomy" id="2594042"/>
    <lineage>
        <taxon>Archaea</taxon>
        <taxon>Promethearchaeati</taxon>
        <taxon>Promethearchaeota</taxon>
        <taxon>Promethearchaeia</taxon>
        <taxon>Promethearchaeales</taxon>
        <taxon>Promethearchaeaceae</taxon>
        <taxon>Promethearchaeum</taxon>
    </lineage>
</organism>
<dbReference type="EMBL" id="CP042905">
    <property type="protein sequence ID" value="QEE16809.1"/>
    <property type="molecule type" value="Genomic_DNA"/>
</dbReference>
<protein>
    <submittedName>
        <fullName evidence="1">Uncharacterized protein</fullName>
    </submittedName>
</protein>
<dbReference type="RefSeq" id="WP_147663739.1">
    <property type="nucleotide sequence ID" value="NZ_CP042905.2"/>
</dbReference>
<dbReference type="GeneID" id="41330621"/>
<reference evidence="1 2" key="1">
    <citation type="journal article" date="2020" name="Nature">
        <title>Isolation of an archaeon at the prokaryote-eukaryote interface.</title>
        <authorList>
            <person name="Imachi H."/>
            <person name="Nobu M.K."/>
            <person name="Nakahara N."/>
            <person name="Morono Y."/>
            <person name="Ogawara M."/>
            <person name="Takaki Y."/>
            <person name="Takano Y."/>
            <person name="Uematsu K."/>
            <person name="Ikuta T."/>
            <person name="Ito M."/>
            <person name="Matsui Y."/>
            <person name="Miyazaki M."/>
            <person name="Murata K."/>
            <person name="Saito Y."/>
            <person name="Sakai S."/>
            <person name="Song C."/>
            <person name="Tasumi E."/>
            <person name="Yamanaka Y."/>
            <person name="Yamaguchi T."/>
            <person name="Kamagata Y."/>
            <person name="Tamaki H."/>
            <person name="Takai K."/>
        </authorList>
    </citation>
    <scope>NUCLEOTIDE SEQUENCE [LARGE SCALE GENOMIC DNA]</scope>
    <source>
        <strain evidence="1 2">MK-D1</strain>
    </source>
</reference>
<keyword evidence="2" id="KW-1185">Reference proteome</keyword>
<reference evidence="1 2" key="2">
    <citation type="journal article" date="2024" name="Int. J. Syst. Evol. Microbiol.">
        <title>Promethearchaeum syntrophicum gen. nov., sp. nov., an anaerobic, obligately syntrophic archaeon, the first isolate of the lineage 'Asgard' archaea, and proposal of the new archaeal phylum Promethearchaeota phyl. nov. and kingdom Promethearchaeati regn. nov.</title>
        <authorList>
            <person name="Imachi H."/>
            <person name="Nobu M.K."/>
            <person name="Kato S."/>
            <person name="Takaki Y."/>
            <person name="Miyazaki M."/>
            <person name="Miyata M."/>
            <person name="Ogawara M."/>
            <person name="Saito Y."/>
            <person name="Sakai S."/>
            <person name="Tahara Y.O."/>
            <person name="Takano Y."/>
            <person name="Tasumi E."/>
            <person name="Uematsu K."/>
            <person name="Yoshimura T."/>
            <person name="Itoh T."/>
            <person name="Ohkuma M."/>
            <person name="Takai K."/>
        </authorList>
    </citation>
    <scope>NUCLEOTIDE SEQUENCE [LARGE SCALE GENOMIC DNA]</scope>
    <source>
        <strain evidence="1 2">MK-D1</strain>
    </source>
</reference>
<accession>A0A5B9DBZ6</accession>
<dbReference type="KEGG" id="psyt:DSAG12_02639"/>
<evidence type="ECO:0000313" key="2">
    <source>
        <dbReference type="Proteomes" id="UP000321408"/>
    </source>
</evidence>
<dbReference type="AlphaFoldDB" id="A0A5B9DBZ6"/>
<evidence type="ECO:0000313" key="1">
    <source>
        <dbReference type="EMBL" id="QEE16809.1"/>
    </source>
</evidence>
<dbReference type="Proteomes" id="UP000321408">
    <property type="component" value="Chromosome"/>
</dbReference>